<comment type="similarity">
    <text evidence="1 4">Belongs to the aldehyde dehydrogenase family.</text>
</comment>
<keyword evidence="7" id="KW-1185">Reference proteome</keyword>
<gene>
    <name evidence="6" type="primary">gbsA</name>
    <name evidence="6" type="ORF">LAUMK142_04235</name>
</gene>
<dbReference type="PROSITE" id="PS00687">
    <property type="entry name" value="ALDEHYDE_DEHYDR_GLU"/>
    <property type="match status" value="1"/>
</dbReference>
<dbReference type="AlphaFoldDB" id="A0A498QW56"/>
<feature type="active site" evidence="3">
    <location>
        <position position="255"/>
    </location>
</feature>
<dbReference type="Gene3D" id="3.40.605.10">
    <property type="entry name" value="Aldehyde Dehydrogenase, Chain A, domain 1"/>
    <property type="match status" value="1"/>
</dbReference>
<dbReference type="Proteomes" id="UP000268285">
    <property type="component" value="Unassembled WGS sequence"/>
</dbReference>
<dbReference type="PANTHER" id="PTHR42804:SF1">
    <property type="entry name" value="ALDEHYDE DEHYDROGENASE-RELATED"/>
    <property type="match status" value="1"/>
</dbReference>
<dbReference type="EMBL" id="UPHU01000001">
    <property type="protein sequence ID" value="VBA53699.1"/>
    <property type="molecule type" value="Genomic_DNA"/>
</dbReference>
<dbReference type="InterPro" id="IPR016162">
    <property type="entry name" value="Ald_DH_N"/>
</dbReference>
<dbReference type="EC" id="1.2.1.8" evidence="6"/>
<keyword evidence="2 4" id="KW-0560">Oxidoreductase</keyword>
<evidence type="ECO:0000256" key="1">
    <source>
        <dbReference type="ARBA" id="ARBA00009986"/>
    </source>
</evidence>
<organism evidence="6 7">
    <name type="scientific">Mycobacterium pseudokansasii</name>
    <dbReference type="NCBI Taxonomy" id="2341080"/>
    <lineage>
        <taxon>Bacteria</taxon>
        <taxon>Bacillati</taxon>
        <taxon>Actinomycetota</taxon>
        <taxon>Actinomycetes</taxon>
        <taxon>Mycobacteriales</taxon>
        <taxon>Mycobacteriaceae</taxon>
        <taxon>Mycobacterium</taxon>
    </lineage>
</organism>
<evidence type="ECO:0000256" key="4">
    <source>
        <dbReference type="RuleBase" id="RU003345"/>
    </source>
</evidence>
<evidence type="ECO:0000313" key="7">
    <source>
        <dbReference type="Proteomes" id="UP000268285"/>
    </source>
</evidence>
<dbReference type="InterPro" id="IPR029510">
    <property type="entry name" value="Ald_DH_CS_GLU"/>
</dbReference>
<proteinExistence type="inferred from homology"/>
<dbReference type="InterPro" id="IPR015590">
    <property type="entry name" value="Aldehyde_DH_dom"/>
</dbReference>
<dbReference type="RefSeq" id="WP_063467044.1">
    <property type="nucleotide sequence ID" value="NZ_JAIENV010000036.1"/>
</dbReference>
<evidence type="ECO:0000256" key="3">
    <source>
        <dbReference type="PROSITE-ProRule" id="PRU10007"/>
    </source>
</evidence>
<dbReference type="Gene3D" id="3.40.309.10">
    <property type="entry name" value="Aldehyde Dehydrogenase, Chain A, domain 2"/>
    <property type="match status" value="1"/>
</dbReference>
<evidence type="ECO:0000259" key="5">
    <source>
        <dbReference type="Pfam" id="PF00171"/>
    </source>
</evidence>
<name>A0A498QW56_9MYCO</name>
<protein>
    <submittedName>
        <fullName evidence="6">Betaine aldehyde dehydrogenase</fullName>
        <ecNumber evidence="6">1.2.1.8</ecNumber>
    </submittedName>
</protein>
<dbReference type="OrthoDB" id="6882680at2"/>
<evidence type="ECO:0000256" key="2">
    <source>
        <dbReference type="ARBA" id="ARBA00023002"/>
    </source>
</evidence>
<dbReference type="GO" id="GO:0008802">
    <property type="term" value="F:betaine-aldehyde dehydrogenase (NAD+) activity"/>
    <property type="evidence" value="ECO:0007669"/>
    <property type="project" value="UniProtKB-EC"/>
</dbReference>
<sequence length="485" mass="50927">MAELPLVEAYQLYIGGRWVEPHNGRYDDISPSTGATIATAPDASVGQVAEAIGAARRAFDEGPWPAMSHQQRAACLTQLGEALNEHADEFFALAQAEWGCTTNERSIQIDSASFIVQRAGQLATTLREEPIGSVGAGATVLCHEPLGVVSILTPWNFPHSLNVMKLSRALAAGNTVVLKPSPLTPLAGLALAKTIDEHTDMPPGVVNVVTPGSIEASKLLAVDPRIDMVSFTGSSAVGREVMAAAAGTMKRVLLECGGKSASIVLDDAALTDELLQRMLFDSCLLHAGQACILQSRLLLPDAMHDDVVDRLVALARQVKVGDPADPEVQMGPLISEQQRQRVEGLVSRALGDGATLATGGRRPPALGTGFYYEPTILTGSTPDATIAQEEVFGPVLTVLRYRDDDEAVAIANNSQYGLSGAVWGADAERAVGVARRIRTGQIAVNGFGPGDAPFGGFKQSGLGREGGGIAGLHQYMEPKAIGMPA</sequence>
<dbReference type="CDD" id="cd07089">
    <property type="entry name" value="ALDH_CddD-AldA-like"/>
    <property type="match status" value="1"/>
</dbReference>
<reference evidence="6 7" key="1">
    <citation type="submission" date="2018-09" db="EMBL/GenBank/DDBJ databases">
        <authorList>
            <person name="Tagini F."/>
        </authorList>
    </citation>
    <scope>NUCLEOTIDE SEQUENCE [LARGE SCALE GENOMIC DNA]</scope>
    <source>
        <strain evidence="6 7">MK142</strain>
    </source>
</reference>
<feature type="domain" description="Aldehyde dehydrogenase" evidence="5">
    <location>
        <begin position="18"/>
        <end position="481"/>
    </location>
</feature>
<evidence type="ECO:0000313" key="6">
    <source>
        <dbReference type="EMBL" id="VBA53699.1"/>
    </source>
</evidence>
<dbReference type="InterPro" id="IPR016161">
    <property type="entry name" value="Ald_DH/histidinol_DH"/>
</dbReference>
<dbReference type="Pfam" id="PF00171">
    <property type="entry name" value="Aldedh"/>
    <property type="match status" value="1"/>
</dbReference>
<dbReference type="PANTHER" id="PTHR42804">
    <property type="entry name" value="ALDEHYDE DEHYDROGENASE"/>
    <property type="match status" value="1"/>
</dbReference>
<accession>A0A498QW56</accession>
<dbReference type="SUPFAM" id="SSF53720">
    <property type="entry name" value="ALDH-like"/>
    <property type="match status" value="1"/>
</dbReference>
<dbReference type="InterPro" id="IPR016163">
    <property type="entry name" value="Ald_DH_C"/>
</dbReference>
<dbReference type="FunFam" id="3.40.605.10:FF:000007">
    <property type="entry name" value="NAD/NADP-dependent betaine aldehyde dehydrogenase"/>
    <property type="match status" value="1"/>
</dbReference>